<dbReference type="Proteomes" id="UP000704068">
    <property type="component" value="Unassembled WGS sequence"/>
</dbReference>
<protein>
    <submittedName>
        <fullName evidence="1">Uncharacterized protein</fullName>
    </submittedName>
</protein>
<sequence>MTITLELFELKNLCMEMAELGAAKYAATQAPAGDLIKQRAAYREFGEARVKSWVNRNLVSPVRVGCAKNSPLKYSRADLIACSNAEKLNCIINK</sequence>
<evidence type="ECO:0000313" key="2">
    <source>
        <dbReference type="Proteomes" id="UP000704068"/>
    </source>
</evidence>
<dbReference type="EMBL" id="JABZGR010000001">
    <property type="protein sequence ID" value="MBF0969478.1"/>
    <property type="molecule type" value="Genomic_DNA"/>
</dbReference>
<accession>A0A929WZ60</accession>
<gene>
    <name evidence="1" type="ORF">HXK21_00335</name>
</gene>
<organism evidence="1 2">
    <name type="scientific">Alloprevotella tannerae</name>
    <dbReference type="NCBI Taxonomy" id="76122"/>
    <lineage>
        <taxon>Bacteria</taxon>
        <taxon>Pseudomonadati</taxon>
        <taxon>Bacteroidota</taxon>
        <taxon>Bacteroidia</taxon>
        <taxon>Bacteroidales</taxon>
        <taxon>Prevotellaceae</taxon>
        <taxon>Alloprevotella</taxon>
    </lineage>
</organism>
<dbReference type="AlphaFoldDB" id="A0A929WZ60"/>
<proteinExistence type="predicted"/>
<name>A0A929WZ60_9BACT</name>
<reference evidence="1" key="1">
    <citation type="submission" date="2020-04" db="EMBL/GenBank/DDBJ databases">
        <title>Deep metagenomics examines the oral microbiome during advanced dental caries in children, revealing novel taxa and co-occurrences with host molecules.</title>
        <authorList>
            <person name="Baker J.L."/>
            <person name="Morton J.T."/>
            <person name="Dinis M."/>
            <person name="Alvarez R."/>
            <person name="Tran N.C."/>
            <person name="Knight R."/>
            <person name="Edlund A."/>
        </authorList>
    </citation>
    <scope>NUCLEOTIDE SEQUENCE</scope>
    <source>
        <strain evidence="1">JCVI_34_bin.1</strain>
    </source>
</reference>
<dbReference type="RefSeq" id="WP_303762405.1">
    <property type="nucleotide sequence ID" value="NZ_JABZGR010000001.1"/>
</dbReference>
<comment type="caution">
    <text evidence="1">The sequence shown here is derived from an EMBL/GenBank/DDBJ whole genome shotgun (WGS) entry which is preliminary data.</text>
</comment>
<evidence type="ECO:0000313" key="1">
    <source>
        <dbReference type="EMBL" id="MBF0969478.1"/>
    </source>
</evidence>